<dbReference type="Pfam" id="PF01638">
    <property type="entry name" value="HxlR"/>
    <property type="match status" value="1"/>
</dbReference>
<dbReference type="SUPFAM" id="SSF46785">
    <property type="entry name" value="Winged helix' DNA-binding domain"/>
    <property type="match status" value="1"/>
</dbReference>
<dbReference type="EMBL" id="AP022612">
    <property type="protein sequence ID" value="BBZ31845.1"/>
    <property type="molecule type" value="Genomic_DNA"/>
</dbReference>
<reference evidence="1" key="1">
    <citation type="journal article" date="2019" name="Emerg. Microbes Infect.">
        <title>Comprehensive subspecies identification of 175 nontuberculous mycobacteria species based on 7547 genomic profiles.</title>
        <authorList>
            <person name="Matsumoto Y."/>
            <person name="Kinjo T."/>
            <person name="Motooka D."/>
            <person name="Nabeya D."/>
            <person name="Jung N."/>
            <person name="Uechi K."/>
            <person name="Horii T."/>
            <person name="Iida T."/>
            <person name="Fujita J."/>
            <person name="Nakamura S."/>
        </authorList>
    </citation>
    <scope>NUCLEOTIDE SEQUENCE [LARGE SCALE GENOMIC DNA]</scope>
    <source>
        <strain evidence="1">JCM 13671</strain>
    </source>
</reference>
<gene>
    <name evidence="1" type="ORF">MCNF_04500</name>
</gene>
<dbReference type="Proteomes" id="UP000466931">
    <property type="component" value="Chromosome"/>
</dbReference>
<dbReference type="InterPro" id="IPR011991">
    <property type="entry name" value="ArsR-like_HTH"/>
</dbReference>
<dbReference type="PANTHER" id="PTHR33204:SF18">
    <property type="entry name" value="TRANSCRIPTIONAL REGULATORY PROTEIN"/>
    <property type="match status" value="1"/>
</dbReference>
<dbReference type="PROSITE" id="PS51118">
    <property type="entry name" value="HTH_HXLR"/>
    <property type="match status" value="1"/>
</dbReference>
<dbReference type="OrthoDB" id="9792527at2"/>
<dbReference type="InterPro" id="IPR002577">
    <property type="entry name" value="HTH_HxlR"/>
</dbReference>
<dbReference type="InterPro" id="IPR036388">
    <property type="entry name" value="WH-like_DNA-bd_sf"/>
</dbReference>
<accession>A0A7I7XRL7</accession>
<sequence length="217" mass="23762">MGMAKRSYQQYCGIAAALDLLGERWTLLIVRDLLIGPKRFTDLLEGLPGVGTGLLSQRLRELEESGVIEKAALPPPAASTVYRLTPDGEGLRPAMLSLLRWGSRRLGEPDPEQRIDLESLALGFAAHFDPDAAHGVEGDYQLVVDGRPFGLRIANRHIDVRAETVERPRAVITTDTATLMAMNNQALTFGEALEKNQLTVSEEGAEAAWQLMRALAF</sequence>
<dbReference type="PANTHER" id="PTHR33204">
    <property type="entry name" value="TRANSCRIPTIONAL REGULATOR, MARR FAMILY"/>
    <property type="match status" value="1"/>
</dbReference>
<proteinExistence type="predicted"/>
<dbReference type="InterPro" id="IPR036390">
    <property type="entry name" value="WH_DNA-bd_sf"/>
</dbReference>
<dbReference type="Gene3D" id="1.10.10.10">
    <property type="entry name" value="Winged helix-like DNA-binding domain superfamily/Winged helix DNA-binding domain"/>
    <property type="match status" value="1"/>
</dbReference>
<dbReference type="InterPro" id="IPR036527">
    <property type="entry name" value="SCP2_sterol-bd_dom_sf"/>
</dbReference>
<reference evidence="1" key="2">
    <citation type="submission" date="2020-02" db="EMBL/GenBank/DDBJ databases">
        <authorList>
            <person name="Matsumoto Y."/>
            <person name="Motooka D."/>
            <person name="Nakamura S."/>
        </authorList>
    </citation>
    <scope>NUCLEOTIDE SEQUENCE</scope>
    <source>
        <strain evidence="1">JCM 13671</strain>
    </source>
</reference>
<protein>
    <submittedName>
        <fullName evidence="1">Transcriptional regulator</fullName>
    </submittedName>
</protein>
<dbReference type="SUPFAM" id="SSF55718">
    <property type="entry name" value="SCP-like"/>
    <property type="match status" value="1"/>
</dbReference>
<name>A0A7I7XRL7_9MYCO</name>
<evidence type="ECO:0000313" key="2">
    <source>
        <dbReference type="Proteomes" id="UP000466931"/>
    </source>
</evidence>
<dbReference type="Gene3D" id="3.30.1050.10">
    <property type="entry name" value="SCP2 sterol-binding domain"/>
    <property type="match status" value="1"/>
</dbReference>
<organism evidence="1 2">
    <name type="scientific">Mycolicibacterium confluentis</name>
    <dbReference type="NCBI Taxonomy" id="28047"/>
    <lineage>
        <taxon>Bacteria</taxon>
        <taxon>Bacillati</taxon>
        <taxon>Actinomycetota</taxon>
        <taxon>Actinomycetes</taxon>
        <taxon>Mycobacteriales</taxon>
        <taxon>Mycobacteriaceae</taxon>
        <taxon>Mycolicibacterium</taxon>
    </lineage>
</organism>
<keyword evidence="2" id="KW-1185">Reference proteome</keyword>
<evidence type="ECO:0000313" key="1">
    <source>
        <dbReference type="EMBL" id="BBZ31845.1"/>
    </source>
</evidence>
<dbReference type="CDD" id="cd00090">
    <property type="entry name" value="HTH_ARSR"/>
    <property type="match status" value="1"/>
</dbReference>
<dbReference type="AlphaFoldDB" id="A0A7I7XRL7"/>